<evidence type="ECO:0000313" key="2">
    <source>
        <dbReference type="Proteomes" id="UP000509684"/>
    </source>
</evidence>
<dbReference type="KEGG" id="acog:HWD57_10885"/>
<name>A0A7D5ND51_9PROT</name>
<dbReference type="Proteomes" id="UP000509684">
    <property type="component" value="Chromosome"/>
</dbReference>
<evidence type="ECO:0000313" key="1">
    <source>
        <dbReference type="EMBL" id="QLH50228.1"/>
    </source>
</evidence>
<proteinExistence type="predicted"/>
<dbReference type="EMBL" id="CP058708">
    <property type="protein sequence ID" value="QLH50228.1"/>
    <property type="molecule type" value="Genomic_DNA"/>
</dbReference>
<protein>
    <submittedName>
        <fullName evidence="1">Uncharacterized protein</fullName>
    </submittedName>
</protein>
<accession>A0A7D5ND51</accession>
<dbReference type="AlphaFoldDB" id="A0A7D5ND51"/>
<reference evidence="1 2" key="1">
    <citation type="journal article" date="2019" name="Microbiome">
        <title>Annotated bacterial chromosomes from frame-shift-corrected long-read metagenomic data.</title>
        <authorList>
            <person name="Arumugam K."/>
            <person name="Bagci C."/>
            <person name="Bessarab I."/>
            <person name="Beier S."/>
            <person name="Buchfink B."/>
            <person name="Gorska A."/>
            <person name="Qiu G."/>
            <person name="Huson D.H."/>
            <person name="Williams R.B.H."/>
        </authorList>
    </citation>
    <scope>NUCLEOTIDE SEQUENCE [LARGE SCALE GENOMIC DNA]</scope>
    <source>
        <strain evidence="1">SSA1</strain>
    </source>
</reference>
<gene>
    <name evidence="1" type="ORF">HWD57_10885</name>
</gene>
<sequence length="72" mass="8295">MIGPKDFLGWAKRPRSRIALEAVRSLSSRDRRFRAIWDTLVERGVVSEQGVPQKIWTGTQWQPVGETWLSIS</sequence>
<organism evidence="1 2">
    <name type="scientific">Candidatus Accumulibacter cognatus</name>
    <dbReference type="NCBI Taxonomy" id="2954383"/>
    <lineage>
        <taxon>Bacteria</taxon>
        <taxon>Pseudomonadati</taxon>
        <taxon>Pseudomonadota</taxon>
        <taxon>Betaproteobacteria</taxon>
        <taxon>Candidatus Accumulibacter</taxon>
    </lineage>
</organism>